<keyword evidence="1" id="KW-1133">Transmembrane helix</keyword>
<organism evidence="2">
    <name type="scientific">Rhipicephalus pulchellus</name>
    <name type="common">Yellow backed tick</name>
    <name type="synonym">Dermacentor pulchellus</name>
    <dbReference type="NCBI Taxonomy" id="72859"/>
    <lineage>
        <taxon>Eukaryota</taxon>
        <taxon>Metazoa</taxon>
        <taxon>Ecdysozoa</taxon>
        <taxon>Arthropoda</taxon>
        <taxon>Chelicerata</taxon>
        <taxon>Arachnida</taxon>
        <taxon>Acari</taxon>
        <taxon>Parasitiformes</taxon>
        <taxon>Ixodida</taxon>
        <taxon>Ixodoidea</taxon>
        <taxon>Ixodidae</taxon>
        <taxon>Rhipicephalinae</taxon>
        <taxon>Rhipicephalus</taxon>
        <taxon>Rhipicephalus</taxon>
    </lineage>
</organism>
<dbReference type="EMBL" id="GACK01004073">
    <property type="protein sequence ID" value="JAA60961.1"/>
    <property type="molecule type" value="mRNA"/>
</dbReference>
<evidence type="ECO:0000256" key="1">
    <source>
        <dbReference type="SAM" id="Phobius"/>
    </source>
</evidence>
<keyword evidence="1" id="KW-0472">Membrane</keyword>
<evidence type="ECO:0000313" key="2">
    <source>
        <dbReference type="EMBL" id="JAA60961.1"/>
    </source>
</evidence>
<proteinExistence type="evidence at transcript level"/>
<dbReference type="AlphaFoldDB" id="L7M9H5"/>
<feature type="non-terminal residue" evidence="2">
    <location>
        <position position="111"/>
    </location>
</feature>
<reference evidence="2" key="1">
    <citation type="submission" date="2012-11" db="EMBL/GenBank/DDBJ databases">
        <authorList>
            <person name="Lucero-Rivera Y.E."/>
            <person name="Tovar-Ramirez D."/>
        </authorList>
    </citation>
    <scope>NUCLEOTIDE SEQUENCE</scope>
    <source>
        <tissue evidence="2">Salivary gland</tissue>
    </source>
</reference>
<feature type="non-terminal residue" evidence="2">
    <location>
        <position position="1"/>
    </location>
</feature>
<protein>
    <submittedName>
        <fullName evidence="2">Uncharacterized protein</fullName>
    </submittedName>
</protein>
<name>L7M9H5_RHIPC</name>
<keyword evidence="1" id="KW-0812">Transmembrane</keyword>
<feature type="transmembrane region" description="Helical" evidence="1">
    <location>
        <begin position="12"/>
        <end position="34"/>
    </location>
</feature>
<sequence>ASPSRVECDSIISGPVCIAFSTASLASVLGTCLNRAVRKRTTVRITLAVSNYPRKSTASTVVDCPLHHSSSFCASVKGPLRARKTAHGHVQLLALLMLLQLMMIKYVKALC</sequence>
<reference evidence="2" key="2">
    <citation type="journal article" date="2015" name="J. Proteomics">
        <title>Sexual differences in the sialomes of the zebra tick, Rhipicephalus pulchellus.</title>
        <authorList>
            <person name="Tan A.W."/>
            <person name="Francischetti I.M."/>
            <person name="Slovak M."/>
            <person name="Kini R.M."/>
            <person name="Ribeiro J.M."/>
        </authorList>
    </citation>
    <scope>NUCLEOTIDE SEQUENCE</scope>
    <source>
        <tissue evidence="2">Salivary gland</tissue>
    </source>
</reference>
<accession>L7M9H5</accession>